<reference evidence="2 3" key="1">
    <citation type="journal article" date="2022" name="Nat. Plants">
        <title>Genomes of leafy and leafless Platanthera orchids illuminate the evolution of mycoheterotrophy.</title>
        <authorList>
            <person name="Li M.H."/>
            <person name="Liu K.W."/>
            <person name="Li Z."/>
            <person name="Lu H.C."/>
            <person name="Ye Q.L."/>
            <person name="Zhang D."/>
            <person name="Wang J.Y."/>
            <person name="Li Y.F."/>
            <person name="Zhong Z.M."/>
            <person name="Liu X."/>
            <person name="Yu X."/>
            <person name="Liu D.K."/>
            <person name="Tu X.D."/>
            <person name="Liu B."/>
            <person name="Hao Y."/>
            <person name="Liao X.Y."/>
            <person name="Jiang Y.T."/>
            <person name="Sun W.H."/>
            <person name="Chen J."/>
            <person name="Chen Y.Q."/>
            <person name="Ai Y."/>
            <person name="Zhai J.W."/>
            <person name="Wu S.S."/>
            <person name="Zhou Z."/>
            <person name="Hsiao Y.Y."/>
            <person name="Wu W.L."/>
            <person name="Chen Y.Y."/>
            <person name="Lin Y.F."/>
            <person name="Hsu J.L."/>
            <person name="Li C.Y."/>
            <person name="Wang Z.W."/>
            <person name="Zhao X."/>
            <person name="Zhong W.Y."/>
            <person name="Ma X.K."/>
            <person name="Ma L."/>
            <person name="Huang J."/>
            <person name="Chen G.Z."/>
            <person name="Huang M.Z."/>
            <person name="Huang L."/>
            <person name="Peng D.H."/>
            <person name="Luo Y.B."/>
            <person name="Zou S.Q."/>
            <person name="Chen S.P."/>
            <person name="Lan S."/>
            <person name="Tsai W.C."/>
            <person name="Van de Peer Y."/>
            <person name="Liu Z.J."/>
        </authorList>
    </citation>
    <scope>NUCLEOTIDE SEQUENCE [LARGE SCALE GENOMIC DNA]</scope>
    <source>
        <strain evidence="2">Lor288</strain>
    </source>
</reference>
<dbReference type="EMBL" id="JBBWWR010000019">
    <property type="protein sequence ID" value="KAK8941861.1"/>
    <property type="molecule type" value="Genomic_DNA"/>
</dbReference>
<evidence type="ECO:0000313" key="3">
    <source>
        <dbReference type="Proteomes" id="UP001412067"/>
    </source>
</evidence>
<feature type="region of interest" description="Disordered" evidence="1">
    <location>
        <begin position="114"/>
        <end position="152"/>
    </location>
</feature>
<gene>
    <name evidence="2" type="ORF">KSP40_PGU008678</name>
</gene>
<dbReference type="Proteomes" id="UP001412067">
    <property type="component" value="Unassembled WGS sequence"/>
</dbReference>
<evidence type="ECO:0000313" key="2">
    <source>
        <dbReference type="EMBL" id="KAK8941861.1"/>
    </source>
</evidence>
<comment type="caution">
    <text evidence="2">The sequence shown here is derived from an EMBL/GenBank/DDBJ whole genome shotgun (WGS) entry which is preliminary data.</text>
</comment>
<feature type="compositionally biased region" description="Basic and acidic residues" evidence="1">
    <location>
        <begin position="127"/>
        <end position="136"/>
    </location>
</feature>
<dbReference type="InterPro" id="IPR012876">
    <property type="entry name" value="DUF1677_pln"/>
</dbReference>
<organism evidence="2 3">
    <name type="scientific">Platanthera guangdongensis</name>
    <dbReference type="NCBI Taxonomy" id="2320717"/>
    <lineage>
        <taxon>Eukaryota</taxon>
        <taxon>Viridiplantae</taxon>
        <taxon>Streptophyta</taxon>
        <taxon>Embryophyta</taxon>
        <taxon>Tracheophyta</taxon>
        <taxon>Spermatophyta</taxon>
        <taxon>Magnoliopsida</taxon>
        <taxon>Liliopsida</taxon>
        <taxon>Asparagales</taxon>
        <taxon>Orchidaceae</taxon>
        <taxon>Orchidoideae</taxon>
        <taxon>Orchideae</taxon>
        <taxon>Orchidinae</taxon>
        <taxon>Platanthera</taxon>
    </lineage>
</organism>
<protein>
    <recommendedName>
        <fullName evidence="4">DUF1677 family protein</fullName>
    </recommendedName>
</protein>
<name>A0ABR2LIG0_9ASPA</name>
<evidence type="ECO:0008006" key="4">
    <source>
        <dbReference type="Google" id="ProtNLM"/>
    </source>
</evidence>
<evidence type="ECO:0000256" key="1">
    <source>
        <dbReference type="SAM" id="MobiDB-lite"/>
    </source>
</evidence>
<dbReference type="Pfam" id="PF07911">
    <property type="entry name" value="DUF1677"/>
    <property type="match status" value="1"/>
</dbReference>
<sequence>MAGPAAEMKASPALPGEPNFASCECCGLLEECTPAYIVRVRDRYYGRWICGLCAEAVKDEIVRAGGRITGEEALARHLRFSTDFRFRDLCQHQAKSAEHLIAAMRQLLRRGLESTRSLSTPASPRRRKDEGGDGVRKPSLTRSDSCFPTIAG</sequence>
<dbReference type="PANTHER" id="PTHR33108:SF32">
    <property type="entry name" value="DUF1677 FAMILY PROTEIN (DUF1677)"/>
    <property type="match status" value="1"/>
</dbReference>
<keyword evidence="3" id="KW-1185">Reference proteome</keyword>
<dbReference type="PANTHER" id="PTHR33108">
    <property type="entry name" value="OS01G0745000 PROTEIN"/>
    <property type="match status" value="1"/>
</dbReference>
<proteinExistence type="predicted"/>
<accession>A0ABR2LIG0</accession>